<accession>A0A9X4BJF0</accession>
<dbReference type="GO" id="GO:0008276">
    <property type="term" value="F:protein methyltransferase activity"/>
    <property type="evidence" value="ECO:0007669"/>
    <property type="project" value="TreeGrafter"/>
</dbReference>
<dbReference type="Proteomes" id="UP001139971">
    <property type="component" value="Unassembled WGS sequence"/>
</dbReference>
<gene>
    <name evidence="3" type="ORF">OD750_027420</name>
</gene>
<keyword evidence="3" id="KW-0687">Ribonucleoprotein</keyword>
<proteinExistence type="predicted"/>
<keyword evidence="3" id="KW-0689">Ribosomal protein</keyword>
<organism evidence="3 4">
    <name type="scientific">Tahibacter soli</name>
    <dbReference type="NCBI Taxonomy" id="2983605"/>
    <lineage>
        <taxon>Bacteria</taxon>
        <taxon>Pseudomonadati</taxon>
        <taxon>Pseudomonadota</taxon>
        <taxon>Gammaproteobacteria</taxon>
        <taxon>Lysobacterales</taxon>
        <taxon>Rhodanobacteraceae</taxon>
        <taxon>Tahibacter</taxon>
    </lineage>
</organism>
<dbReference type="RefSeq" id="WP_263542446.1">
    <property type="nucleotide sequence ID" value="NZ_JAOVZO020000023.1"/>
</dbReference>
<dbReference type="CDD" id="cd02440">
    <property type="entry name" value="AdoMet_MTases"/>
    <property type="match status" value="1"/>
</dbReference>
<dbReference type="Pfam" id="PF06325">
    <property type="entry name" value="PrmA"/>
    <property type="match status" value="1"/>
</dbReference>
<dbReference type="SUPFAM" id="SSF53335">
    <property type="entry name" value="S-adenosyl-L-methionine-dependent methyltransferases"/>
    <property type="match status" value="1"/>
</dbReference>
<evidence type="ECO:0000256" key="2">
    <source>
        <dbReference type="ARBA" id="ARBA00022679"/>
    </source>
</evidence>
<keyword evidence="4" id="KW-1185">Reference proteome</keyword>
<evidence type="ECO:0000313" key="4">
    <source>
        <dbReference type="Proteomes" id="UP001139971"/>
    </source>
</evidence>
<dbReference type="PANTHER" id="PTHR43648:SF1">
    <property type="entry name" value="ELECTRON TRANSFER FLAVOPROTEIN BETA SUBUNIT LYSINE METHYLTRANSFERASE"/>
    <property type="match status" value="1"/>
</dbReference>
<keyword evidence="2" id="KW-0808">Transferase</keyword>
<dbReference type="InterPro" id="IPR050078">
    <property type="entry name" value="Ribosomal_L11_MeTrfase_PrmA"/>
</dbReference>
<evidence type="ECO:0000256" key="1">
    <source>
        <dbReference type="ARBA" id="ARBA00022603"/>
    </source>
</evidence>
<protein>
    <submittedName>
        <fullName evidence="3">50S ribosomal protein L11 methyltransferase</fullName>
    </submittedName>
</protein>
<keyword evidence="1 3" id="KW-0489">Methyltransferase</keyword>
<dbReference type="PANTHER" id="PTHR43648">
    <property type="entry name" value="ELECTRON TRANSFER FLAVOPROTEIN BETA SUBUNIT LYSINE METHYLTRANSFERASE"/>
    <property type="match status" value="1"/>
</dbReference>
<dbReference type="InterPro" id="IPR029063">
    <property type="entry name" value="SAM-dependent_MTases_sf"/>
</dbReference>
<dbReference type="AlphaFoldDB" id="A0A9X4BJF0"/>
<dbReference type="Gene3D" id="3.40.50.150">
    <property type="entry name" value="Vaccinia Virus protein VP39"/>
    <property type="match status" value="1"/>
</dbReference>
<reference evidence="3" key="1">
    <citation type="submission" date="2023-02" db="EMBL/GenBank/DDBJ databases">
        <title>Tahibacter soli sp. nov. isolated from soil.</title>
        <authorList>
            <person name="Baek J.H."/>
            <person name="Lee J.K."/>
            <person name="Choi D.G."/>
            <person name="Jeon C.O."/>
        </authorList>
    </citation>
    <scope>NUCLEOTIDE SEQUENCE</scope>
    <source>
        <strain evidence="3">BL</strain>
    </source>
</reference>
<dbReference type="GO" id="GO:0005840">
    <property type="term" value="C:ribosome"/>
    <property type="evidence" value="ECO:0007669"/>
    <property type="project" value="UniProtKB-KW"/>
</dbReference>
<name>A0A9X4BJF0_9GAMM</name>
<comment type="caution">
    <text evidence="3">The sequence shown here is derived from an EMBL/GenBank/DDBJ whole genome shotgun (WGS) entry which is preliminary data.</text>
</comment>
<evidence type="ECO:0000313" key="3">
    <source>
        <dbReference type="EMBL" id="MDC8016275.1"/>
    </source>
</evidence>
<dbReference type="GO" id="GO:0032259">
    <property type="term" value="P:methylation"/>
    <property type="evidence" value="ECO:0007669"/>
    <property type="project" value="UniProtKB-KW"/>
</dbReference>
<sequence>MDIKNIIEWIANAGGVYQIAKELIVEYIIPSRFVRSKLVGCEGYYFSDARSPDNNKESLIINIFEVSAKGNYRITAAPIFCHSDEFNFSFSLTLIDKNNQIFTGTWENNSNGARRGVCMLRLYTSGHSPRFKGGYLGPSRNRELGVNGADWHLTRLSDFSDGKIGGYLKKRADIDRLLPPDFFKSVNKRLSRLAGTTFSHDSCTFEISQDGFHPGAGSISTKLYDAFINENPRLNGKTVLDVGTGCGFYAICAAKRNAKLAIGIDIDDDALIRARANVSKNKLNPETVHFLRAGANIYDNVQSFRRFDFILINMPFTAESHNHVIERGLRKIFLIDLETTFKMIVGAALLLDSGGKIYLAYGNSGFTEEIKMFFRIAGLQASLHSQFESRSERETYYIYVLKRKIS</sequence>
<dbReference type="EMBL" id="JAOVZO020000023">
    <property type="protein sequence ID" value="MDC8016275.1"/>
    <property type="molecule type" value="Genomic_DNA"/>
</dbReference>